<accession>A0A2H3J254</accession>
<organism evidence="2 3">
    <name type="scientific">Wolfiporia cocos (strain MD-104)</name>
    <name type="common">Brown rot fungus</name>
    <dbReference type="NCBI Taxonomy" id="742152"/>
    <lineage>
        <taxon>Eukaryota</taxon>
        <taxon>Fungi</taxon>
        <taxon>Dikarya</taxon>
        <taxon>Basidiomycota</taxon>
        <taxon>Agaricomycotina</taxon>
        <taxon>Agaricomycetes</taxon>
        <taxon>Polyporales</taxon>
        <taxon>Phaeolaceae</taxon>
        <taxon>Wolfiporia</taxon>
    </lineage>
</organism>
<dbReference type="OrthoDB" id="3270497at2759"/>
<dbReference type="AlphaFoldDB" id="A0A2H3J254"/>
<dbReference type="Proteomes" id="UP000218811">
    <property type="component" value="Unassembled WGS sequence"/>
</dbReference>
<reference evidence="2 3" key="1">
    <citation type="journal article" date="2012" name="Science">
        <title>The Paleozoic origin of enzymatic lignin decomposition reconstructed from 31 fungal genomes.</title>
        <authorList>
            <person name="Floudas D."/>
            <person name="Binder M."/>
            <person name="Riley R."/>
            <person name="Barry K."/>
            <person name="Blanchette R.A."/>
            <person name="Henrissat B."/>
            <person name="Martinez A.T."/>
            <person name="Otillar R."/>
            <person name="Spatafora J.W."/>
            <person name="Yadav J.S."/>
            <person name="Aerts A."/>
            <person name="Benoit I."/>
            <person name="Boyd A."/>
            <person name="Carlson A."/>
            <person name="Copeland A."/>
            <person name="Coutinho P.M."/>
            <person name="de Vries R.P."/>
            <person name="Ferreira P."/>
            <person name="Findley K."/>
            <person name="Foster B."/>
            <person name="Gaskell J."/>
            <person name="Glotzer D."/>
            <person name="Gorecki P."/>
            <person name="Heitman J."/>
            <person name="Hesse C."/>
            <person name="Hori C."/>
            <person name="Igarashi K."/>
            <person name="Jurgens J.A."/>
            <person name="Kallen N."/>
            <person name="Kersten P."/>
            <person name="Kohler A."/>
            <person name="Kuees U."/>
            <person name="Kumar T.K.A."/>
            <person name="Kuo A."/>
            <person name="LaButti K."/>
            <person name="Larrondo L.F."/>
            <person name="Lindquist E."/>
            <person name="Ling A."/>
            <person name="Lombard V."/>
            <person name="Lucas S."/>
            <person name="Lundell T."/>
            <person name="Martin R."/>
            <person name="McLaughlin D.J."/>
            <person name="Morgenstern I."/>
            <person name="Morin E."/>
            <person name="Murat C."/>
            <person name="Nagy L.G."/>
            <person name="Nolan M."/>
            <person name="Ohm R.A."/>
            <person name="Patyshakuliyeva A."/>
            <person name="Rokas A."/>
            <person name="Ruiz-Duenas F.J."/>
            <person name="Sabat G."/>
            <person name="Salamov A."/>
            <person name="Samejima M."/>
            <person name="Schmutz J."/>
            <person name="Slot J.C."/>
            <person name="St John F."/>
            <person name="Stenlid J."/>
            <person name="Sun H."/>
            <person name="Sun S."/>
            <person name="Syed K."/>
            <person name="Tsang A."/>
            <person name="Wiebenga A."/>
            <person name="Young D."/>
            <person name="Pisabarro A."/>
            <person name="Eastwood D.C."/>
            <person name="Martin F."/>
            <person name="Cullen D."/>
            <person name="Grigoriev I.V."/>
            <person name="Hibbett D.S."/>
        </authorList>
    </citation>
    <scope>NUCLEOTIDE SEQUENCE [LARGE SCALE GENOMIC DNA]</scope>
    <source>
        <strain evidence="2 3">MD-104</strain>
    </source>
</reference>
<gene>
    <name evidence="2" type="ORF">WOLCODRAFT_140209</name>
</gene>
<evidence type="ECO:0000313" key="2">
    <source>
        <dbReference type="EMBL" id="PCH36071.1"/>
    </source>
</evidence>
<feature type="compositionally biased region" description="Pro residues" evidence="1">
    <location>
        <begin position="374"/>
        <end position="383"/>
    </location>
</feature>
<feature type="compositionally biased region" description="Basic and acidic residues" evidence="1">
    <location>
        <begin position="536"/>
        <end position="559"/>
    </location>
</feature>
<proteinExistence type="predicted"/>
<feature type="compositionally biased region" description="Low complexity" evidence="1">
    <location>
        <begin position="476"/>
        <end position="486"/>
    </location>
</feature>
<dbReference type="EMBL" id="KB467865">
    <property type="protein sequence ID" value="PCH36071.1"/>
    <property type="molecule type" value="Genomic_DNA"/>
</dbReference>
<dbReference type="OMA" id="APDYDTH"/>
<feature type="region of interest" description="Disordered" evidence="1">
    <location>
        <begin position="283"/>
        <end position="603"/>
    </location>
</feature>
<name>A0A2H3J254_WOLCO</name>
<keyword evidence="3" id="KW-1185">Reference proteome</keyword>
<feature type="compositionally biased region" description="Basic and acidic residues" evidence="1">
    <location>
        <begin position="293"/>
        <end position="306"/>
    </location>
</feature>
<protein>
    <submittedName>
        <fullName evidence="2">Uncharacterized protein</fullName>
    </submittedName>
</protein>
<sequence>MAKGEITPFPLNIPSSDRPSTSASSAVSPSSVATRPSSFSLPGPVQRLLDFGSSPERDMASQSHSAAEQAPILTVKLSGPSFLDTVIRDTSSKEPIYIIETVRDLTTIYRLDSRIQEAGKAATIQWPPNVVAGKGKGRSGKSVQMGGGSWRDADELLKVGALGNLASRKFNLPYYPHSLKWKFVPNNAYVCTTSGIKGPIAVLDAAVLSAPPRLRIYETLIMSEHARSQRNHAGVPFLLLDYLVATSLLLTTTTQEWLDRAGDQRIPGSSSRTVQKWLAVIHPPTLAPGDEGDEKRKEEQPERTADSEPISPATQFSGSSGGSSTLWDTHTTASSSNSGSGTGSERGFAPLTPATTVSTQSSSAFFGRQDCYDDPPPPLPEPPQLSRFRIANPEPSPDYYASTSTDGDYPHLASYPGSPPQSATTVASLVPRASSSDLASTRRIRQLPTPPVQQDAQRYAPPPEKAQAAELSRVMTSPASSSYSSYPNPPPTPGFSDSFSHRAAARMSVRSLRSIPPAPPPPQNALPLPLPPKLQSEYDRGEGSGHHRSHSMNEGHSRDASALAHGMAGLSVNSEANPPLSPPPPFPAEHARPSSSGTVHLDAGRVRASFAHADRGAETDSVYEMPPPAYDAIDFSLRVNPPKSRRRGR</sequence>
<feature type="compositionally biased region" description="Polar residues" evidence="1">
    <location>
        <begin position="353"/>
        <end position="364"/>
    </location>
</feature>
<evidence type="ECO:0000256" key="1">
    <source>
        <dbReference type="SAM" id="MobiDB-lite"/>
    </source>
</evidence>
<feature type="region of interest" description="Disordered" evidence="1">
    <location>
        <begin position="1"/>
        <end position="68"/>
    </location>
</feature>
<evidence type="ECO:0000313" key="3">
    <source>
        <dbReference type="Proteomes" id="UP000218811"/>
    </source>
</evidence>
<feature type="compositionally biased region" description="Low complexity" evidence="1">
    <location>
        <begin position="14"/>
        <end position="40"/>
    </location>
</feature>
<feature type="compositionally biased region" description="Polar residues" evidence="1">
    <location>
        <begin position="420"/>
        <end position="439"/>
    </location>
</feature>
<feature type="compositionally biased region" description="Pro residues" evidence="1">
    <location>
        <begin position="516"/>
        <end position="532"/>
    </location>
</feature>